<accession>A0A4Q4KSL2</accession>
<evidence type="ECO:0000256" key="1">
    <source>
        <dbReference type="SAM" id="Coils"/>
    </source>
</evidence>
<dbReference type="Pfam" id="PF14127">
    <property type="entry name" value="DUF4294"/>
    <property type="match status" value="1"/>
</dbReference>
<name>A0A4Q4KSL2_9FLAO</name>
<organism evidence="3 4">
    <name type="scientific">Brumimicrobium glaciale</name>
    <dbReference type="NCBI Taxonomy" id="200475"/>
    <lineage>
        <taxon>Bacteria</taxon>
        <taxon>Pseudomonadati</taxon>
        <taxon>Bacteroidota</taxon>
        <taxon>Flavobacteriia</taxon>
        <taxon>Flavobacteriales</taxon>
        <taxon>Crocinitomicaceae</taxon>
        <taxon>Brumimicrobium</taxon>
    </lineage>
</organism>
<keyword evidence="2" id="KW-0732">Signal</keyword>
<gene>
    <name evidence="3" type="ORF">ERX46_06605</name>
</gene>
<feature type="coiled-coil region" evidence="1">
    <location>
        <begin position="205"/>
        <end position="246"/>
    </location>
</feature>
<evidence type="ECO:0000256" key="2">
    <source>
        <dbReference type="SAM" id="SignalP"/>
    </source>
</evidence>
<dbReference type="InterPro" id="IPR025636">
    <property type="entry name" value="DUF4294"/>
</dbReference>
<sequence>MNKMYQNINSISKGLILLLFTFLVSGFANSQTENEDTTYADSVIRRLQVYESFDVPSDFKNQYRNALRRVRRVYPLALEAARVIDSLDRELEHIEKNRKQNKMMRKAHNSLKDDFKFLLRDLYVSEGIVLTKLIYRETGMTVTEIIAKYKSGMQASIYTGLAGFFEQDLDAVYYPNTEDFVIECVINDIKSGKVAFDPTFDILSKAEFKKEKKEYKKSKKQNKEKLKQLEEMARQKQIENEKLTNNNN</sequence>
<evidence type="ECO:0000313" key="3">
    <source>
        <dbReference type="EMBL" id="RYM35039.1"/>
    </source>
</evidence>
<dbReference type="AlphaFoldDB" id="A0A4Q4KSL2"/>
<dbReference type="EMBL" id="SETE01000002">
    <property type="protein sequence ID" value="RYM35039.1"/>
    <property type="molecule type" value="Genomic_DNA"/>
</dbReference>
<comment type="caution">
    <text evidence="3">The sequence shown here is derived from an EMBL/GenBank/DDBJ whole genome shotgun (WGS) entry which is preliminary data.</text>
</comment>
<dbReference type="Proteomes" id="UP000293952">
    <property type="component" value="Unassembled WGS sequence"/>
</dbReference>
<protein>
    <submittedName>
        <fullName evidence="3">DUF4294 domain-containing protein</fullName>
    </submittedName>
</protein>
<feature type="signal peptide" evidence="2">
    <location>
        <begin position="1"/>
        <end position="30"/>
    </location>
</feature>
<proteinExistence type="predicted"/>
<keyword evidence="1" id="KW-0175">Coiled coil</keyword>
<reference evidence="3 4" key="1">
    <citation type="submission" date="2019-02" db="EMBL/GenBank/DDBJ databases">
        <title>Genome sequence of the sea-ice species Brumimicrobium glaciale.</title>
        <authorList>
            <person name="Bowman J.P."/>
        </authorList>
    </citation>
    <scope>NUCLEOTIDE SEQUENCE [LARGE SCALE GENOMIC DNA]</scope>
    <source>
        <strain evidence="3 4">IC156</strain>
    </source>
</reference>
<feature type="chain" id="PRO_5020682958" evidence="2">
    <location>
        <begin position="31"/>
        <end position="248"/>
    </location>
</feature>
<evidence type="ECO:0000313" key="4">
    <source>
        <dbReference type="Proteomes" id="UP000293952"/>
    </source>
</evidence>
<feature type="coiled-coil region" evidence="1">
    <location>
        <begin position="77"/>
        <end position="104"/>
    </location>
</feature>
<keyword evidence="4" id="KW-1185">Reference proteome</keyword>
<dbReference type="OrthoDB" id="1491885at2"/>